<dbReference type="SUPFAM" id="SSF51735">
    <property type="entry name" value="NAD(P)-binding Rossmann-fold domains"/>
    <property type="match status" value="1"/>
</dbReference>
<evidence type="ECO:0000259" key="1">
    <source>
        <dbReference type="Pfam" id="PF07991"/>
    </source>
</evidence>
<name>A0A7V5XZX8_UNCW3</name>
<dbReference type="InterPro" id="IPR036291">
    <property type="entry name" value="NAD(P)-bd_dom_sf"/>
</dbReference>
<sequence>MIDIKKLKIGFIGYGRVGKVFGYFLKKKGFKITAISDKKMKNFDNLKVAKSCDLIFVATPDKEIKNVYLEIEKYLKPNTYLGHFSGSLPADILNWQKKKKKIHLFSLHPIQTFGNFKKAIEYLPTTYFAIEGTKKGKEMAKKIVKEISNKYFYLNKKDKPLYHLMCTTTNFLFPLFNFTFQIAKKLKIKKEVILPLVKTTIENIFEKEIEKVATGPAVRKERAVISLHQKFLKKILPPIS</sequence>
<proteinExistence type="predicted"/>
<dbReference type="Pfam" id="PF10728">
    <property type="entry name" value="DUF2520"/>
    <property type="match status" value="1"/>
</dbReference>
<feature type="domain" description="KARI N-terminal Rossmann" evidence="1">
    <location>
        <begin position="4"/>
        <end position="83"/>
    </location>
</feature>
<dbReference type="EMBL" id="DTHS01000023">
    <property type="protein sequence ID" value="HHR48689.1"/>
    <property type="molecule type" value="Genomic_DNA"/>
</dbReference>
<feature type="domain" description="DUF2520" evidence="2">
    <location>
        <begin position="126"/>
        <end position="230"/>
    </location>
</feature>
<comment type="caution">
    <text evidence="3">The sequence shown here is derived from an EMBL/GenBank/DDBJ whole genome shotgun (WGS) entry which is preliminary data.</text>
</comment>
<dbReference type="InterPro" id="IPR008927">
    <property type="entry name" value="6-PGluconate_DH-like_C_sf"/>
</dbReference>
<dbReference type="SUPFAM" id="SSF48179">
    <property type="entry name" value="6-phosphogluconate dehydrogenase C-terminal domain-like"/>
    <property type="match status" value="1"/>
</dbReference>
<dbReference type="InterPro" id="IPR037108">
    <property type="entry name" value="TM1727-like_C_sf"/>
</dbReference>
<dbReference type="PANTHER" id="PTHR40459">
    <property type="entry name" value="CONSERVED HYPOTHETICAL ALANINE AND LEUCINE RICH PROTEIN"/>
    <property type="match status" value="1"/>
</dbReference>
<dbReference type="Gene3D" id="3.40.50.720">
    <property type="entry name" value="NAD(P)-binding Rossmann-like Domain"/>
    <property type="match status" value="1"/>
</dbReference>
<dbReference type="PANTHER" id="PTHR40459:SF1">
    <property type="entry name" value="CONSERVED HYPOTHETICAL ALANINE AND LEUCINE RICH PROTEIN"/>
    <property type="match status" value="1"/>
</dbReference>
<dbReference type="Gene3D" id="1.10.1040.20">
    <property type="entry name" value="ProC-like, C-terminal domain"/>
    <property type="match status" value="1"/>
</dbReference>
<dbReference type="Pfam" id="PF07991">
    <property type="entry name" value="KARI_N"/>
    <property type="match status" value="1"/>
</dbReference>
<evidence type="ECO:0000313" key="3">
    <source>
        <dbReference type="EMBL" id="HHR48689.1"/>
    </source>
</evidence>
<accession>A0A7V5XZX8</accession>
<dbReference type="AlphaFoldDB" id="A0A7V5XZX8"/>
<organism evidence="3">
    <name type="scientific">candidate division WOR-3 bacterium</name>
    <dbReference type="NCBI Taxonomy" id="2052148"/>
    <lineage>
        <taxon>Bacteria</taxon>
        <taxon>Bacteria division WOR-3</taxon>
    </lineage>
</organism>
<dbReference type="InterPro" id="IPR018931">
    <property type="entry name" value="DUF2520"/>
</dbReference>
<evidence type="ECO:0000259" key="2">
    <source>
        <dbReference type="Pfam" id="PF10728"/>
    </source>
</evidence>
<dbReference type="InterPro" id="IPR013116">
    <property type="entry name" value="KARI_N"/>
</dbReference>
<protein>
    <submittedName>
        <fullName evidence="3">DUF2520 domain-containing protein</fullName>
    </submittedName>
</protein>
<gene>
    <name evidence="3" type="ORF">ENV79_03490</name>
</gene>
<reference evidence="3" key="1">
    <citation type="journal article" date="2020" name="mSystems">
        <title>Genome- and Community-Level Interaction Insights into Carbon Utilization and Element Cycling Functions of Hydrothermarchaeota in Hydrothermal Sediment.</title>
        <authorList>
            <person name="Zhou Z."/>
            <person name="Liu Y."/>
            <person name="Xu W."/>
            <person name="Pan J."/>
            <person name="Luo Z.H."/>
            <person name="Li M."/>
        </authorList>
    </citation>
    <scope>NUCLEOTIDE SEQUENCE [LARGE SCALE GENOMIC DNA]</scope>
    <source>
        <strain evidence="3">SpSt-791</strain>
    </source>
</reference>